<keyword evidence="1" id="KW-0479">Metal-binding</keyword>
<dbReference type="PANTHER" id="PTHR47577">
    <property type="entry name" value="THAP DOMAIN-CONTAINING PROTEIN 6"/>
    <property type="match status" value="1"/>
</dbReference>
<gene>
    <name evidence="6" type="ORF">PACLA_8A080490</name>
</gene>
<evidence type="ECO:0000256" key="4">
    <source>
        <dbReference type="ARBA" id="ARBA00023125"/>
    </source>
</evidence>
<keyword evidence="3" id="KW-0862">Zinc</keyword>
<dbReference type="InterPro" id="IPR048366">
    <property type="entry name" value="TNP-like_GBD"/>
</dbReference>
<dbReference type="InterPro" id="IPR006612">
    <property type="entry name" value="THAP_Znf"/>
</dbReference>
<dbReference type="EMBL" id="CACRXK020014748">
    <property type="protein sequence ID" value="CAB4027347.1"/>
    <property type="molecule type" value="Genomic_DNA"/>
</dbReference>
<reference evidence="6" key="1">
    <citation type="submission" date="2020-04" db="EMBL/GenBank/DDBJ databases">
        <authorList>
            <person name="Alioto T."/>
            <person name="Alioto T."/>
            <person name="Gomez Garrido J."/>
        </authorList>
    </citation>
    <scope>NUCLEOTIDE SEQUENCE</scope>
    <source>
        <strain evidence="6">A484AB</strain>
    </source>
</reference>
<dbReference type="Pfam" id="PF21789">
    <property type="entry name" value="TNP-like_RNaseH_C"/>
    <property type="match status" value="1"/>
</dbReference>
<dbReference type="Proteomes" id="UP001152795">
    <property type="component" value="Unassembled WGS sequence"/>
</dbReference>
<evidence type="ECO:0000256" key="1">
    <source>
        <dbReference type="ARBA" id="ARBA00022723"/>
    </source>
</evidence>
<dbReference type="PANTHER" id="PTHR47577:SF2">
    <property type="entry name" value="THAP DOMAIN CONTAINING 9"/>
    <property type="match status" value="1"/>
</dbReference>
<evidence type="ECO:0000256" key="3">
    <source>
        <dbReference type="ARBA" id="ARBA00022833"/>
    </source>
</evidence>
<name>A0A7D9JD49_PARCT</name>
<accession>A0A7D9JD49</accession>
<keyword evidence="4" id="KW-0238">DNA-binding</keyword>
<sequence length="887" mass="100854">MKNNEKLECWESFVEQENILEEPWRAKRGSRICSDHFQLSDYILPPSSNGTCRLKNYAIPSMSNSTQCTPPPDELQSRLEHSNKRPLPATNHDETSPPEKVRRTAPADEKRDELEKKLRQKIRNLQQQLRRTKQKANTMGEVIKTLQEKLVISSKEAEALHSTFENTHLEFLYNFKENLKSKPSGRRYSEEIKEFALTLYFYSPKAYKYVRSIIPLPNPSLIRRWSSSFKCEPGFIKEAFKSLSQEVACSPINKDCCLVIDAMSIRKQTLWNPEKDQYSGFVDFGDEIPAAESEKIASEALVFLLVGTRSHWKCPIGYFLTDKATAKDQAVLIKKSLELAAKAGLKVWSVTADGTSVNLRTFEILGCNFVGTYNKIKSSFIHPTTGEEIFVILDPCHMLKLARNALGKLQSFVDGEGNIIKWKHIEELQKLQEHEGLKLANKLSSNHLEYEKHKMNVRLAAQTLSSSVANAIEFLDTSVKIPEFCDSKGTVKFIRVIDQLFDMLNSRNPLGKGFKTPLKLQTKDTWEKILLSIAQYLMSLKTNTTPPQPLSTCQRKTFVIGFVASIKSTISMATQMFCKPDNPFKYLLTYKYSQDHIELLFSCIRSRGGWNNNPNCLQFKYAIRKMLMRNAITASKNANCVDFTGCNSIIPLFHTTRKNKTPDSENTEQTTASENDSLDNSPELNFMCGHLDKEHSEFTANVLFYIAGYIVTQLIDKLPCPSCKMSLIPAPDEASSTCQHGCASSRYHEAGKASAFTLFVNKGGLKIPSTSVFHTIEYCEHVFKAMVCGKDGKQITKETNLKKKMIVEVCRHFMLDTTVVLFADHEDGNNEILVEDDHKTKLIKCTADKFFTLRLFTFGKKYNKEIVNGGKQSDRHRLNKLILFNNE</sequence>
<dbReference type="GO" id="GO:0008270">
    <property type="term" value="F:zinc ion binding"/>
    <property type="evidence" value="ECO:0007669"/>
    <property type="project" value="UniProtKB-KW"/>
</dbReference>
<evidence type="ECO:0000256" key="5">
    <source>
        <dbReference type="SAM" id="MobiDB-lite"/>
    </source>
</evidence>
<evidence type="ECO:0000313" key="7">
    <source>
        <dbReference type="Proteomes" id="UP001152795"/>
    </source>
</evidence>
<dbReference type="AlphaFoldDB" id="A0A7D9JD49"/>
<feature type="region of interest" description="Disordered" evidence="5">
    <location>
        <begin position="657"/>
        <end position="681"/>
    </location>
</feature>
<dbReference type="Pfam" id="PF21788">
    <property type="entry name" value="TNP-like_GBD"/>
    <property type="match status" value="1"/>
</dbReference>
<keyword evidence="2" id="KW-0863">Zinc-finger</keyword>
<organism evidence="6 7">
    <name type="scientific">Paramuricea clavata</name>
    <name type="common">Red gorgonian</name>
    <name type="synonym">Violescent sea-whip</name>
    <dbReference type="NCBI Taxonomy" id="317549"/>
    <lineage>
        <taxon>Eukaryota</taxon>
        <taxon>Metazoa</taxon>
        <taxon>Cnidaria</taxon>
        <taxon>Anthozoa</taxon>
        <taxon>Octocorallia</taxon>
        <taxon>Malacalcyonacea</taxon>
        <taxon>Plexauridae</taxon>
        <taxon>Paramuricea</taxon>
    </lineage>
</organism>
<evidence type="ECO:0000313" key="6">
    <source>
        <dbReference type="EMBL" id="CAB4027347.1"/>
    </source>
</evidence>
<dbReference type="PROSITE" id="PS50950">
    <property type="entry name" value="ZF_THAP"/>
    <property type="match status" value="1"/>
</dbReference>
<feature type="compositionally biased region" description="Basic and acidic residues" evidence="5">
    <location>
        <begin position="91"/>
        <end position="113"/>
    </location>
</feature>
<feature type="compositionally biased region" description="Polar residues" evidence="5">
    <location>
        <begin position="667"/>
        <end position="681"/>
    </location>
</feature>
<dbReference type="InterPro" id="IPR021896">
    <property type="entry name" value="THAP9-like_HTH"/>
</dbReference>
<dbReference type="GO" id="GO:0003677">
    <property type="term" value="F:DNA binding"/>
    <property type="evidence" value="ECO:0007669"/>
    <property type="project" value="UniProtKB-UniRule"/>
</dbReference>
<evidence type="ECO:0000256" key="2">
    <source>
        <dbReference type="ARBA" id="ARBA00022771"/>
    </source>
</evidence>
<keyword evidence="7" id="KW-1185">Reference proteome</keyword>
<feature type="region of interest" description="Disordered" evidence="5">
    <location>
        <begin position="62"/>
        <end position="113"/>
    </location>
</feature>
<dbReference type="Pfam" id="PF21787">
    <property type="entry name" value="TNP-like_RNaseH_N"/>
    <property type="match status" value="1"/>
</dbReference>
<dbReference type="InterPro" id="IPR048367">
    <property type="entry name" value="TNP-like_RNaseH_C"/>
</dbReference>
<dbReference type="Pfam" id="PF12017">
    <property type="entry name" value="Tnp_P_element"/>
    <property type="match status" value="1"/>
</dbReference>
<proteinExistence type="predicted"/>
<dbReference type="InterPro" id="IPR048365">
    <property type="entry name" value="TNP-like_RNaseH_N"/>
</dbReference>
<dbReference type="OrthoDB" id="7312725at2759"/>
<protein>
    <submittedName>
        <fullName evidence="6">THAP domain-containing 9, partial</fullName>
    </submittedName>
</protein>
<comment type="caution">
    <text evidence="6">The sequence shown here is derived from an EMBL/GenBank/DDBJ whole genome shotgun (WGS) entry which is preliminary data.</text>
</comment>